<keyword evidence="5" id="KW-0235">DNA replication</keyword>
<keyword evidence="10" id="KW-1185">Reference proteome</keyword>
<evidence type="ECO:0000256" key="4">
    <source>
        <dbReference type="ARBA" id="ARBA00022695"/>
    </source>
</evidence>
<keyword evidence="6" id="KW-0239">DNA-directed DNA polymerase</keyword>
<dbReference type="PANTHER" id="PTHR33568">
    <property type="entry name" value="DNA POLYMERASE"/>
    <property type="match status" value="1"/>
</dbReference>
<comment type="similarity">
    <text evidence="1">Belongs to the DNA polymerase type-B family.</text>
</comment>
<dbReference type="GO" id="GO:0003887">
    <property type="term" value="F:DNA-directed DNA polymerase activity"/>
    <property type="evidence" value="ECO:0007669"/>
    <property type="project" value="UniProtKB-KW"/>
</dbReference>
<dbReference type="GO" id="GO:0006260">
    <property type="term" value="P:DNA replication"/>
    <property type="evidence" value="ECO:0007669"/>
    <property type="project" value="UniProtKB-KW"/>
</dbReference>
<dbReference type="Gene3D" id="1.10.287.690">
    <property type="entry name" value="Helix hairpin bin"/>
    <property type="match status" value="1"/>
</dbReference>
<dbReference type="InterPro" id="IPR023211">
    <property type="entry name" value="DNA_pol_palm_dom_sf"/>
</dbReference>
<evidence type="ECO:0000256" key="6">
    <source>
        <dbReference type="ARBA" id="ARBA00022932"/>
    </source>
</evidence>
<dbReference type="PANTHER" id="PTHR33568:SF3">
    <property type="entry name" value="DNA-DIRECTED DNA POLYMERASE"/>
    <property type="match status" value="1"/>
</dbReference>
<dbReference type="Proteomes" id="UP000887572">
    <property type="component" value="Unplaced"/>
</dbReference>
<dbReference type="AlphaFoldDB" id="A0A914H847"/>
<evidence type="ECO:0000256" key="3">
    <source>
        <dbReference type="ARBA" id="ARBA00022679"/>
    </source>
</evidence>
<dbReference type="Gene3D" id="3.90.1600.10">
    <property type="entry name" value="Palm domain of DNA polymerase"/>
    <property type="match status" value="1"/>
</dbReference>
<sequence>MKNKQREQALELMGKTGIDGTGRSFGVEHLEGVQAFWDKEYPDMFRIVAFDTKRGLKPVFKSENVRKYEVCVISDNGHWDGMKSVSRPERHTIECRERCKNCCRMGFGYPCKKESGPDLHCDACNKDFYSEGCFEEHKKKALPKYRIVAYDMETAASEEREHIPNLISAAHTCTDCCEEKNKECDICVPGPRLITWSAADGIDPLSEFIDWILGFKNADTIAFAQYGGRYDSHFVLTGDAYSGGRTMPFCLFAEASENVEIAMFDIISLYPSVNYDTPYPVGIPKIVKRDEDVLWLLFPLCGTCGKKEKKEFVLAKDEKKCAHNEEERALLGTFTSIELRKALELGYKVTHFYRAYHFEEFDNQLFKGYVRMFLKIKVEASGWPPEVKTEEEKRGFIEMYRAKYAICLDRKNMKKNPGLSENKIIKSADEWVKIMQDDRLLAS</sequence>
<accession>A0A914H847</accession>
<keyword evidence="4" id="KW-0548">Nucleotidyltransferase</keyword>
<dbReference type="Gene3D" id="3.30.1770.10">
    <property type="entry name" value="TPR 1 domain of DNA polymerase"/>
    <property type="match status" value="1"/>
</dbReference>
<evidence type="ECO:0000256" key="8">
    <source>
        <dbReference type="ARBA" id="ARBA00049244"/>
    </source>
</evidence>
<evidence type="ECO:0000256" key="5">
    <source>
        <dbReference type="ARBA" id="ARBA00022705"/>
    </source>
</evidence>
<dbReference type="Pfam" id="PF03175">
    <property type="entry name" value="DNA_pol_B_2"/>
    <property type="match status" value="1"/>
</dbReference>
<dbReference type="GO" id="GO:0003677">
    <property type="term" value="F:DNA binding"/>
    <property type="evidence" value="ECO:0007669"/>
    <property type="project" value="UniProtKB-KW"/>
</dbReference>
<evidence type="ECO:0000256" key="1">
    <source>
        <dbReference type="ARBA" id="ARBA00005755"/>
    </source>
</evidence>
<organism evidence="10 11">
    <name type="scientific">Globodera rostochiensis</name>
    <name type="common">Golden nematode worm</name>
    <name type="synonym">Heterodera rostochiensis</name>
    <dbReference type="NCBI Taxonomy" id="31243"/>
    <lineage>
        <taxon>Eukaryota</taxon>
        <taxon>Metazoa</taxon>
        <taxon>Ecdysozoa</taxon>
        <taxon>Nematoda</taxon>
        <taxon>Chromadorea</taxon>
        <taxon>Rhabditida</taxon>
        <taxon>Tylenchina</taxon>
        <taxon>Tylenchomorpha</taxon>
        <taxon>Tylenchoidea</taxon>
        <taxon>Heteroderidae</taxon>
        <taxon>Heteroderinae</taxon>
        <taxon>Globodera</taxon>
    </lineage>
</organism>
<comment type="catalytic activity">
    <reaction evidence="8">
        <text>DNA(n) + a 2'-deoxyribonucleoside 5'-triphosphate = DNA(n+1) + diphosphate</text>
        <dbReference type="Rhea" id="RHEA:22508"/>
        <dbReference type="Rhea" id="RHEA-COMP:17339"/>
        <dbReference type="Rhea" id="RHEA-COMP:17340"/>
        <dbReference type="ChEBI" id="CHEBI:33019"/>
        <dbReference type="ChEBI" id="CHEBI:61560"/>
        <dbReference type="ChEBI" id="CHEBI:173112"/>
        <dbReference type="EC" id="2.7.7.7"/>
    </reaction>
</comment>
<evidence type="ECO:0000256" key="7">
    <source>
        <dbReference type="ARBA" id="ARBA00023125"/>
    </source>
</evidence>
<dbReference type="InterPro" id="IPR043502">
    <property type="entry name" value="DNA/RNA_pol_sf"/>
</dbReference>
<evidence type="ECO:0000256" key="2">
    <source>
        <dbReference type="ARBA" id="ARBA00012417"/>
    </source>
</evidence>
<protein>
    <recommendedName>
        <fullName evidence="2">DNA-directed DNA polymerase</fullName>
        <ecNumber evidence="2">2.7.7.7</ecNumber>
    </recommendedName>
</protein>
<proteinExistence type="inferred from homology"/>
<feature type="domain" description="DNA-directed DNA polymerase family B mitochondria/virus" evidence="9">
    <location>
        <begin position="240"/>
        <end position="381"/>
    </location>
</feature>
<keyword evidence="3" id="KW-0808">Transferase</keyword>
<dbReference type="EC" id="2.7.7.7" evidence="2"/>
<dbReference type="Gene3D" id="4.10.80.20">
    <property type="entry name" value="DNA polymerase, domain 5"/>
    <property type="match status" value="1"/>
</dbReference>
<reference evidence="11" key="1">
    <citation type="submission" date="2022-11" db="UniProtKB">
        <authorList>
            <consortium name="WormBaseParasite"/>
        </authorList>
    </citation>
    <scope>IDENTIFICATION</scope>
</reference>
<evidence type="ECO:0000313" key="10">
    <source>
        <dbReference type="Proteomes" id="UP000887572"/>
    </source>
</evidence>
<dbReference type="WBParaSite" id="Gr19_v10_g14114.t1">
    <property type="protein sequence ID" value="Gr19_v10_g14114.t1"/>
    <property type="gene ID" value="Gr19_v10_g14114"/>
</dbReference>
<evidence type="ECO:0000259" key="9">
    <source>
        <dbReference type="Pfam" id="PF03175"/>
    </source>
</evidence>
<dbReference type="GO" id="GO:0000166">
    <property type="term" value="F:nucleotide binding"/>
    <property type="evidence" value="ECO:0007669"/>
    <property type="project" value="InterPro"/>
</dbReference>
<keyword evidence="7" id="KW-0238">DNA-binding</keyword>
<dbReference type="InterPro" id="IPR004868">
    <property type="entry name" value="DNA-dir_DNA_pol_B_mt/vir"/>
</dbReference>
<name>A0A914H847_GLORO</name>
<evidence type="ECO:0000313" key="11">
    <source>
        <dbReference type="WBParaSite" id="Gr19_v10_g14114.t1"/>
    </source>
</evidence>
<dbReference type="SUPFAM" id="SSF56672">
    <property type="entry name" value="DNA/RNA polymerases"/>
    <property type="match status" value="1"/>
</dbReference>